<dbReference type="InterPro" id="IPR035952">
    <property type="entry name" value="Rhomboid-like_sf"/>
</dbReference>
<keyword evidence="7" id="KW-1185">Reference proteome</keyword>
<proteinExistence type="predicted"/>
<evidence type="ECO:0000313" key="7">
    <source>
        <dbReference type="Proteomes" id="UP000095287"/>
    </source>
</evidence>
<dbReference type="Proteomes" id="UP000095287">
    <property type="component" value="Unplaced"/>
</dbReference>
<dbReference type="Gene3D" id="1.20.1540.10">
    <property type="entry name" value="Rhomboid-like"/>
    <property type="match status" value="1"/>
</dbReference>
<keyword evidence="2 5" id="KW-0812">Transmembrane</keyword>
<dbReference type="GO" id="GO:0004252">
    <property type="term" value="F:serine-type endopeptidase activity"/>
    <property type="evidence" value="ECO:0007669"/>
    <property type="project" value="InterPro"/>
</dbReference>
<evidence type="ECO:0000256" key="3">
    <source>
        <dbReference type="ARBA" id="ARBA00022989"/>
    </source>
</evidence>
<evidence type="ECO:0000256" key="4">
    <source>
        <dbReference type="ARBA" id="ARBA00023136"/>
    </source>
</evidence>
<comment type="subcellular location">
    <subcellularLocation>
        <location evidence="1">Membrane</location>
        <topology evidence="1">Multi-pass membrane protein</topology>
    </subcellularLocation>
</comment>
<evidence type="ECO:0000259" key="6">
    <source>
        <dbReference type="Pfam" id="PF01694"/>
    </source>
</evidence>
<reference evidence="8" key="1">
    <citation type="submission" date="2016-11" db="UniProtKB">
        <authorList>
            <consortium name="WormBaseParasite"/>
        </authorList>
    </citation>
    <scope>IDENTIFICATION</scope>
</reference>
<protein>
    <submittedName>
        <fullName evidence="8">Rhomboid domain-containing protein</fullName>
    </submittedName>
</protein>
<sequence>MFKYHFKDNIHFKKASTAASTLAISRKSLGRVYPVVTYVFDHDGYDHLFKNICVFFIILVLDFFQKAAFNAFGHGKIREIKLLASSDFDNQSEPTSAEHLFGLLENQVTTALGYLLSSNEYLSLMMCSTLLGGAAHLLLSEKPTAPAMGSSGLVTTYFAAVVVDTVCHCTDFLTDWQPATTVVLPPIFAALISIYVFCYIPRSKEDVSHELHIAGFAVGFFMRWFPIGELPIALGMLLLMAIAHIMPRQKKSHHDVLPVHR</sequence>
<feature type="transmembrane region" description="Helical" evidence="5">
    <location>
        <begin position="230"/>
        <end position="247"/>
    </location>
</feature>
<name>A0A1I7XY47_9BILA</name>
<dbReference type="Pfam" id="PF01694">
    <property type="entry name" value="Rhomboid"/>
    <property type="match status" value="1"/>
</dbReference>
<dbReference type="GO" id="GO:0016020">
    <property type="term" value="C:membrane"/>
    <property type="evidence" value="ECO:0007669"/>
    <property type="project" value="UniProtKB-SubCell"/>
</dbReference>
<accession>A0A1I7XY47</accession>
<dbReference type="SUPFAM" id="SSF144091">
    <property type="entry name" value="Rhomboid-like"/>
    <property type="match status" value="1"/>
</dbReference>
<evidence type="ECO:0000313" key="8">
    <source>
        <dbReference type="WBParaSite" id="L893_g10666.t1"/>
    </source>
</evidence>
<organism evidence="7 8">
    <name type="scientific">Steinernema glaseri</name>
    <dbReference type="NCBI Taxonomy" id="37863"/>
    <lineage>
        <taxon>Eukaryota</taxon>
        <taxon>Metazoa</taxon>
        <taxon>Ecdysozoa</taxon>
        <taxon>Nematoda</taxon>
        <taxon>Chromadorea</taxon>
        <taxon>Rhabditida</taxon>
        <taxon>Tylenchina</taxon>
        <taxon>Panagrolaimomorpha</taxon>
        <taxon>Strongyloidoidea</taxon>
        <taxon>Steinernematidae</taxon>
        <taxon>Steinernema</taxon>
    </lineage>
</organism>
<evidence type="ECO:0000256" key="5">
    <source>
        <dbReference type="SAM" id="Phobius"/>
    </source>
</evidence>
<evidence type="ECO:0000256" key="1">
    <source>
        <dbReference type="ARBA" id="ARBA00004141"/>
    </source>
</evidence>
<keyword evidence="4 5" id="KW-0472">Membrane</keyword>
<feature type="domain" description="Peptidase S54 rhomboid" evidence="6">
    <location>
        <begin position="117"/>
        <end position="225"/>
    </location>
</feature>
<dbReference type="InterPro" id="IPR022764">
    <property type="entry name" value="Peptidase_S54_rhomboid_dom"/>
</dbReference>
<evidence type="ECO:0000256" key="2">
    <source>
        <dbReference type="ARBA" id="ARBA00022692"/>
    </source>
</evidence>
<dbReference type="WBParaSite" id="L893_g10666.t1">
    <property type="protein sequence ID" value="L893_g10666.t1"/>
    <property type="gene ID" value="L893_g10666"/>
</dbReference>
<feature type="transmembrane region" description="Helical" evidence="5">
    <location>
        <begin position="182"/>
        <end position="200"/>
    </location>
</feature>
<keyword evidence="3 5" id="KW-1133">Transmembrane helix</keyword>
<dbReference type="AlphaFoldDB" id="A0A1I7XY47"/>